<dbReference type="EMBL" id="JBHSQV010000114">
    <property type="protein sequence ID" value="MFC5986539.1"/>
    <property type="molecule type" value="Genomic_DNA"/>
</dbReference>
<sequence>MVQIKKINMAEEGLNRFFGPLEARIMDILWTSGDLSIKEVQVILSQESSISVNAVMTVMNRLMDKGHLTKAVVGGGRNRVSKFSPIQSKEQFLMEQTKALTQSLVQEYGGLVVNHMVDALDDVDPELIKRLETKLIEMKNGKLP</sequence>
<keyword evidence="6" id="KW-1185">Reference proteome</keyword>
<accession>A0ABW1IN84</accession>
<evidence type="ECO:0000256" key="3">
    <source>
        <dbReference type="ARBA" id="ARBA00023125"/>
    </source>
</evidence>
<dbReference type="SUPFAM" id="SSF46785">
    <property type="entry name" value="Winged helix' DNA-binding domain"/>
    <property type="match status" value="1"/>
</dbReference>
<evidence type="ECO:0000313" key="5">
    <source>
        <dbReference type="EMBL" id="MFC5986539.1"/>
    </source>
</evidence>
<dbReference type="RefSeq" id="WP_379893865.1">
    <property type="nucleotide sequence ID" value="NZ_CBCSCT010000097.1"/>
</dbReference>
<dbReference type="Pfam" id="PF03965">
    <property type="entry name" value="Penicillinase_R"/>
    <property type="match status" value="1"/>
</dbReference>
<keyword evidence="2" id="KW-0805">Transcription regulation</keyword>
<dbReference type="Proteomes" id="UP001596250">
    <property type="component" value="Unassembled WGS sequence"/>
</dbReference>
<dbReference type="Gene3D" id="1.10.10.10">
    <property type="entry name" value="Winged helix-like DNA-binding domain superfamily/Winged helix DNA-binding domain"/>
    <property type="match status" value="1"/>
</dbReference>
<keyword evidence="3" id="KW-0238">DNA-binding</keyword>
<dbReference type="InterPro" id="IPR036390">
    <property type="entry name" value="WH_DNA-bd_sf"/>
</dbReference>
<dbReference type="InterPro" id="IPR005650">
    <property type="entry name" value="BlaI_family"/>
</dbReference>
<reference evidence="6" key="1">
    <citation type="journal article" date="2019" name="Int. J. Syst. Evol. Microbiol.">
        <title>The Global Catalogue of Microorganisms (GCM) 10K type strain sequencing project: providing services to taxonomists for standard genome sequencing and annotation.</title>
        <authorList>
            <consortium name="The Broad Institute Genomics Platform"/>
            <consortium name="The Broad Institute Genome Sequencing Center for Infectious Disease"/>
            <person name="Wu L."/>
            <person name="Ma J."/>
        </authorList>
    </citation>
    <scope>NUCLEOTIDE SEQUENCE [LARGE SCALE GENOMIC DNA]</scope>
    <source>
        <strain evidence="6">CCM 8749</strain>
    </source>
</reference>
<evidence type="ECO:0000313" key="6">
    <source>
        <dbReference type="Proteomes" id="UP001596250"/>
    </source>
</evidence>
<evidence type="ECO:0000256" key="4">
    <source>
        <dbReference type="ARBA" id="ARBA00023163"/>
    </source>
</evidence>
<keyword evidence="4" id="KW-0804">Transcription</keyword>
<evidence type="ECO:0000256" key="2">
    <source>
        <dbReference type="ARBA" id="ARBA00023015"/>
    </source>
</evidence>
<organism evidence="5 6">
    <name type="scientific">Marinicrinis lubricantis</name>
    <dbReference type="NCBI Taxonomy" id="2086470"/>
    <lineage>
        <taxon>Bacteria</taxon>
        <taxon>Bacillati</taxon>
        <taxon>Bacillota</taxon>
        <taxon>Bacilli</taxon>
        <taxon>Bacillales</taxon>
        <taxon>Paenibacillaceae</taxon>
    </lineage>
</organism>
<comment type="caution">
    <text evidence="5">The sequence shown here is derived from an EMBL/GenBank/DDBJ whole genome shotgun (WGS) entry which is preliminary data.</text>
</comment>
<gene>
    <name evidence="5" type="ORF">ACFPXP_08880</name>
</gene>
<dbReference type="InterPro" id="IPR036388">
    <property type="entry name" value="WH-like_DNA-bd_sf"/>
</dbReference>
<comment type="similarity">
    <text evidence="1">Belongs to the BlaI transcriptional regulatory family.</text>
</comment>
<name>A0ABW1IN84_9BACL</name>
<protein>
    <submittedName>
        <fullName evidence="5">BlaI/MecI/CopY family transcriptional regulator</fullName>
    </submittedName>
</protein>
<evidence type="ECO:0000256" key="1">
    <source>
        <dbReference type="ARBA" id="ARBA00011046"/>
    </source>
</evidence>
<proteinExistence type="inferred from homology"/>